<dbReference type="EMBL" id="CM017697">
    <property type="protein sequence ID" value="TYG98416.1"/>
    <property type="molecule type" value="Genomic_DNA"/>
</dbReference>
<evidence type="ECO:0000313" key="1">
    <source>
        <dbReference type="EMBL" id="TYG98416.1"/>
    </source>
</evidence>
<dbReference type="Proteomes" id="UP000323506">
    <property type="component" value="Chromosome A10"/>
</dbReference>
<organism evidence="1 2">
    <name type="scientific">Gossypium darwinii</name>
    <name type="common">Darwin's cotton</name>
    <name type="synonym">Gossypium barbadense var. darwinii</name>
    <dbReference type="NCBI Taxonomy" id="34276"/>
    <lineage>
        <taxon>Eukaryota</taxon>
        <taxon>Viridiplantae</taxon>
        <taxon>Streptophyta</taxon>
        <taxon>Embryophyta</taxon>
        <taxon>Tracheophyta</taxon>
        <taxon>Spermatophyta</taxon>
        <taxon>Magnoliopsida</taxon>
        <taxon>eudicotyledons</taxon>
        <taxon>Gunneridae</taxon>
        <taxon>Pentapetalae</taxon>
        <taxon>rosids</taxon>
        <taxon>malvids</taxon>
        <taxon>Malvales</taxon>
        <taxon>Malvaceae</taxon>
        <taxon>Malvoideae</taxon>
        <taxon>Gossypium</taxon>
    </lineage>
</organism>
<accession>A0A5D2EXJ6</accession>
<keyword evidence="2" id="KW-1185">Reference proteome</keyword>
<sequence length="62" mass="7196">MDRRLNPRAFPCLHSPFLHNDQNRYFYGIPSQTSFTPIFKPLLSQGHHLPIQPLGTQILPQI</sequence>
<dbReference type="AlphaFoldDB" id="A0A5D2EXJ6"/>
<protein>
    <submittedName>
        <fullName evidence="1">Uncharacterized protein</fullName>
    </submittedName>
</protein>
<proteinExistence type="predicted"/>
<evidence type="ECO:0000313" key="2">
    <source>
        <dbReference type="Proteomes" id="UP000323506"/>
    </source>
</evidence>
<reference evidence="1 2" key="1">
    <citation type="submission" date="2019-06" db="EMBL/GenBank/DDBJ databases">
        <title>WGS assembly of Gossypium darwinii.</title>
        <authorList>
            <person name="Chen Z.J."/>
            <person name="Sreedasyam A."/>
            <person name="Ando A."/>
            <person name="Song Q."/>
            <person name="De L."/>
            <person name="Hulse-Kemp A."/>
            <person name="Ding M."/>
            <person name="Ye W."/>
            <person name="Kirkbride R."/>
            <person name="Jenkins J."/>
            <person name="Plott C."/>
            <person name="Lovell J."/>
            <person name="Lin Y.-M."/>
            <person name="Vaughn R."/>
            <person name="Liu B."/>
            <person name="Li W."/>
            <person name="Simpson S."/>
            <person name="Scheffler B."/>
            <person name="Saski C."/>
            <person name="Grover C."/>
            <person name="Hu G."/>
            <person name="Conover J."/>
            <person name="Carlson J."/>
            <person name="Shu S."/>
            <person name="Boston L."/>
            <person name="Williams M."/>
            <person name="Peterson D."/>
            <person name="Mcgee K."/>
            <person name="Jones D."/>
            <person name="Wendel J."/>
            <person name="Stelly D."/>
            <person name="Grimwood J."/>
            <person name="Schmutz J."/>
        </authorList>
    </citation>
    <scope>NUCLEOTIDE SEQUENCE [LARGE SCALE GENOMIC DNA]</scope>
    <source>
        <strain evidence="1">1808015.09</strain>
    </source>
</reference>
<gene>
    <name evidence="1" type="ORF">ES288_A10G115900v1</name>
</gene>
<name>A0A5D2EXJ6_GOSDA</name>